<sequence>MGNQISSSKSKVQSNKVLNILPPKDWIPKNHSILNTKYTVNKKLGSGSFGNVHLCTKKSTGETYAIKFENKVQERQLEYEKKVYDILEGLPGIPQVYEFGETNFRQFLIMDRLGKNLNELLYYCGKKFSLKTVLMIADQLLCRLEHIHSKSFVYRDMKPENFVIGTGKNRNQIYSIDFGLTKLYRDFWTHKPNKYKNRISLVGTSRYCSINTHLGIDQSRRDDLESLAYMLIYFLKGDLPWKSLKLSSKTLLNDQICNLKVLTKSTDLCKGLPDEFLQFLRYCKTLEYQQKPNYSKLRQNFRKLFLQRGYVYDYKFDWVVKKEEEINVMKKLEKFQRVVKKNKSNKEEINYTKQEKEWVRKLFKNATTKNEFISTGNNLKVQEKELNRDKRESQSSDNSEDNETNEDNQDNEYTEEAEETENESPNELETKKKELKIEKKMIKKIKKYKNITKKANNYHNNHLKLLIEEILNHTSKKIFANREKIFSSFVNEKEREKKNKHISLYFIRQEEIFRNQHRYIYLKMKKTEKLLQKQPQIETQRIQKQLRLVQTHFKDKLNFEQILILYNHFKELKFMIKQRKNFIQNDSNQINLQIQKLTLSSKQLSKLKNNQLKNEINQTAQKFIEKKISIFDQIKKLAIIQEDPILKKKIKKIEKKVKKTLKGKHLVKVFDEINNFLIEVQGLLNERNN</sequence>
<keyword evidence="2 4" id="KW-0547">Nucleotide-binding</keyword>
<keyword evidence="3 4" id="KW-0067">ATP-binding</keyword>
<evidence type="ECO:0000259" key="6">
    <source>
        <dbReference type="PROSITE" id="PS50011"/>
    </source>
</evidence>
<dbReference type="InterPro" id="IPR008271">
    <property type="entry name" value="Ser/Thr_kinase_AS"/>
</dbReference>
<dbReference type="EMBL" id="JAOAOG010000012">
    <property type="protein sequence ID" value="KAJ6255157.1"/>
    <property type="molecule type" value="Genomic_DNA"/>
</dbReference>
<keyword evidence="7" id="KW-0808">Transferase</keyword>
<dbReference type="Pfam" id="PF00069">
    <property type="entry name" value="Pkinase"/>
    <property type="match status" value="1"/>
</dbReference>
<evidence type="ECO:0000256" key="3">
    <source>
        <dbReference type="ARBA" id="ARBA00022840"/>
    </source>
</evidence>
<evidence type="ECO:0000256" key="5">
    <source>
        <dbReference type="SAM" id="MobiDB-lite"/>
    </source>
</evidence>
<dbReference type="Proteomes" id="UP001150062">
    <property type="component" value="Unassembled WGS sequence"/>
</dbReference>
<dbReference type="InterPro" id="IPR050235">
    <property type="entry name" value="CK1_Ser-Thr_kinase"/>
</dbReference>
<feature type="compositionally biased region" description="Acidic residues" evidence="5">
    <location>
        <begin position="398"/>
        <end position="426"/>
    </location>
</feature>
<dbReference type="CDD" id="cd14016">
    <property type="entry name" value="STKc_CK1"/>
    <property type="match status" value="1"/>
</dbReference>
<gene>
    <name evidence="7" type="ORF">M0813_11697</name>
</gene>
<evidence type="ECO:0000256" key="1">
    <source>
        <dbReference type="ARBA" id="ARBA00012513"/>
    </source>
</evidence>
<proteinExistence type="predicted"/>
<keyword evidence="7" id="KW-0418">Kinase</keyword>
<name>A0ABQ8ZE39_9EUKA</name>
<dbReference type="InterPro" id="IPR011009">
    <property type="entry name" value="Kinase-like_dom_sf"/>
</dbReference>
<feature type="region of interest" description="Disordered" evidence="5">
    <location>
        <begin position="374"/>
        <end position="432"/>
    </location>
</feature>
<organism evidence="7 8">
    <name type="scientific">Anaeramoeba flamelloides</name>
    <dbReference type="NCBI Taxonomy" id="1746091"/>
    <lineage>
        <taxon>Eukaryota</taxon>
        <taxon>Metamonada</taxon>
        <taxon>Anaeramoebidae</taxon>
        <taxon>Anaeramoeba</taxon>
    </lineage>
</organism>
<feature type="compositionally biased region" description="Basic and acidic residues" evidence="5">
    <location>
        <begin position="381"/>
        <end position="394"/>
    </location>
</feature>
<dbReference type="Gene3D" id="1.10.510.10">
    <property type="entry name" value="Transferase(Phosphotransferase) domain 1"/>
    <property type="match status" value="1"/>
</dbReference>
<protein>
    <recommendedName>
        <fullName evidence="1">non-specific serine/threonine protein kinase</fullName>
        <ecNumber evidence="1">2.7.11.1</ecNumber>
    </recommendedName>
</protein>
<dbReference type="PANTHER" id="PTHR11909">
    <property type="entry name" value="CASEIN KINASE-RELATED"/>
    <property type="match status" value="1"/>
</dbReference>
<evidence type="ECO:0000313" key="7">
    <source>
        <dbReference type="EMBL" id="KAJ6255157.1"/>
    </source>
</evidence>
<dbReference type="PROSITE" id="PS00107">
    <property type="entry name" value="PROTEIN_KINASE_ATP"/>
    <property type="match status" value="1"/>
</dbReference>
<evidence type="ECO:0000256" key="2">
    <source>
        <dbReference type="ARBA" id="ARBA00022741"/>
    </source>
</evidence>
<keyword evidence="8" id="KW-1185">Reference proteome</keyword>
<dbReference type="PROSITE" id="PS00108">
    <property type="entry name" value="PROTEIN_KINASE_ST"/>
    <property type="match status" value="1"/>
</dbReference>
<dbReference type="GO" id="GO:0016301">
    <property type="term" value="F:kinase activity"/>
    <property type="evidence" value="ECO:0007669"/>
    <property type="project" value="UniProtKB-KW"/>
</dbReference>
<dbReference type="PROSITE" id="PS50011">
    <property type="entry name" value="PROTEIN_KINASE_DOM"/>
    <property type="match status" value="1"/>
</dbReference>
<dbReference type="EC" id="2.7.11.1" evidence="1"/>
<comment type="caution">
    <text evidence="7">The sequence shown here is derived from an EMBL/GenBank/DDBJ whole genome shotgun (WGS) entry which is preliminary data.</text>
</comment>
<accession>A0ABQ8ZE39</accession>
<evidence type="ECO:0000256" key="4">
    <source>
        <dbReference type="PROSITE-ProRule" id="PRU10141"/>
    </source>
</evidence>
<dbReference type="InterPro" id="IPR000719">
    <property type="entry name" value="Prot_kinase_dom"/>
</dbReference>
<feature type="binding site" evidence="4">
    <location>
        <position position="67"/>
    </location>
    <ligand>
        <name>ATP</name>
        <dbReference type="ChEBI" id="CHEBI:30616"/>
    </ligand>
</feature>
<evidence type="ECO:0000313" key="8">
    <source>
        <dbReference type="Proteomes" id="UP001150062"/>
    </source>
</evidence>
<feature type="domain" description="Protein kinase" evidence="6">
    <location>
        <begin position="38"/>
        <end position="306"/>
    </location>
</feature>
<dbReference type="SMART" id="SM00220">
    <property type="entry name" value="S_TKc"/>
    <property type="match status" value="1"/>
</dbReference>
<dbReference type="SUPFAM" id="SSF56112">
    <property type="entry name" value="Protein kinase-like (PK-like)"/>
    <property type="match status" value="1"/>
</dbReference>
<dbReference type="InterPro" id="IPR017441">
    <property type="entry name" value="Protein_kinase_ATP_BS"/>
</dbReference>
<reference evidence="7" key="1">
    <citation type="submission" date="2022-08" db="EMBL/GenBank/DDBJ databases">
        <title>Novel sulfate-reducing endosymbionts in the free-living metamonad Anaeramoeba.</title>
        <authorList>
            <person name="Jerlstrom-Hultqvist J."/>
            <person name="Cepicka I."/>
            <person name="Gallot-Lavallee L."/>
            <person name="Salas-Leiva D."/>
            <person name="Curtis B.A."/>
            <person name="Zahonova K."/>
            <person name="Pipaliya S."/>
            <person name="Dacks J."/>
            <person name="Roger A.J."/>
        </authorList>
    </citation>
    <scope>NUCLEOTIDE SEQUENCE</scope>
    <source>
        <strain evidence="7">Schooner1</strain>
    </source>
</reference>